<dbReference type="Gene3D" id="2.30.30.850">
    <property type="match status" value="1"/>
</dbReference>
<sequence>MHPNPLPSIDPTHPWKPGDAVLVKSLKPRALGEAACSSPQTVLAVTRTSILTDGQPQWIHASRVKTSPTKPPKISSDFKKQVLSFPNNLVHDSPVRMIINKWKTFKTNMSQLYRPHLAS</sequence>
<proteinExistence type="predicted"/>
<dbReference type="Ensembl" id="ENSMZET00005015218.1">
    <property type="protein sequence ID" value="ENSMZEP00005014733.1"/>
    <property type="gene ID" value="ENSMZEG00005011087.1"/>
</dbReference>
<organism evidence="1 2">
    <name type="scientific">Maylandia zebra</name>
    <name type="common">zebra mbuna</name>
    <dbReference type="NCBI Taxonomy" id="106582"/>
    <lineage>
        <taxon>Eukaryota</taxon>
        <taxon>Metazoa</taxon>
        <taxon>Chordata</taxon>
        <taxon>Craniata</taxon>
        <taxon>Vertebrata</taxon>
        <taxon>Euteleostomi</taxon>
        <taxon>Actinopterygii</taxon>
        <taxon>Neopterygii</taxon>
        <taxon>Teleostei</taxon>
        <taxon>Neoteleostei</taxon>
        <taxon>Acanthomorphata</taxon>
        <taxon>Ovalentaria</taxon>
        <taxon>Cichlomorphae</taxon>
        <taxon>Cichliformes</taxon>
        <taxon>Cichlidae</taxon>
        <taxon>African cichlids</taxon>
        <taxon>Pseudocrenilabrinae</taxon>
        <taxon>Haplochromini</taxon>
        <taxon>Maylandia</taxon>
        <taxon>Maylandia zebra complex</taxon>
    </lineage>
</organism>
<reference evidence="1" key="3">
    <citation type="submission" date="2025-09" db="UniProtKB">
        <authorList>
            <consortium name="Ensembl"/>
        </authorList>
    </citation>
    <scope>IDENTIFICATION</scope>
</reference>
<dbReference type="AlphaFoldDB" id="A0A3P9BXL4"/>
<name>A0A3P9BXL4_9CICH</name>
<dbReference type="GeneTree" id="ENSGT01030000235090"/>
<dbReference type="Proteomes" id="UP000265160">
    <property type="component" value="LG23"/>
</dbReference>
<evidence type="ECO:0000313" key="2">
    <source>
        <dbReference type="Proteomes" id="UP000265160"/>
    </source>
</evidence>
<keyword evidence="2" id="KW-1185">Reference proteome</keyword>
<accession>A0A3P9BXL4</accession>
<protein>
    <submittedName>
        <fullName evidence="1">Uncharacterized protein</fullName>
    </submittedName>
</protein>
<reference evidence="1 2" key="1">
    <citation type="journal article" date="2014" name="Nature">
        <title>The genomic substrate for adaptive radiation in African cichlid fish.</title>
        <authorList>
            <person name="Brawand D."/>
            <person name="Wagner C.E."/>
            <person name="Li Y.I."/>
            <person name="Malinsky M."/>
            <person name="Keller I."/>
            <person name="Fan S."/>
            <person name="Simakov O."/>
            <person name="Ng A.Y."/>
            <person name="Lim Z.W."/>
            <person name="Bezault E."/>
            <person name="Turner-Maier J."/>
            <person name="Johnson J."/>
            <person name="Alcazar R."/>
            <person name="Noh H.J."/>
            <person name="Russell P."/>
            <person name="Aken B."/>
            <person name="Alfoldi J."/>
            <person name="Amemiya C."/>
            <person name="Azzouzi N."/>
            <person name="Baroiller J.F."/>
            <person name="Barloy-Hubler F."/>
            <person name="Berlin A."/>
            <person name="Bloomquist R."/>
            <person name="Carleton K.L."/>
            <person name="Conte M.A."/>
            <person name="D'Cotta H."/>
            <person name="Eshel O."/>
            <person name="Gaffney L."/>
            <person name="Galibert F."/>
            <person name="Gante H.F."/>
            <person name="Gnerre S."/>
            <person name="Greuter L."/>
            <person name="Guyon R."/>
            <person name="Haddad N.S."/>
            <person name="Haerty W."/>
            <person name="Harris R.M."/>
            <person name="Hofmann H.A."/>
            <person name="Hourlier T."/>
            <person name="Hulata G."/>
            <person name="Jaffe D.B."/>
            <person name="Lara M."/>
            <person name="Lee A.P."/>
            <person name="MacCallum I."/>
            <person name="Mwaiko S."/>
            <person name="Nikaido M."/>
            <person name="Nishihara H."/>
            <person name="Ozouf-Costaz C."/>
            <person name="Penman D.J."/>
            <person name="Przybylski D."/>
            <person name="Rakotomanga M."/>
            <person name="Renn S.C.P."/>
            <person name="Ribeiro F.J."/>
            <person name="Ron M."/>
            <person name="Salzburger W."/>
            <person name="Sanchez-Pulido L."/>
            <person name="Santos M.E."/>
            <person name="Searle S."/>
            <person name="Sharpe T."/>
            <person name="Swofford R."/>
            <person name="Tan F.J."/>
            <person name="Williams L."/>
            <person name="Young S."/>
            <person name="Yin S."/>
            <person name="Okada N."/>
            <person name="Kocher T.D."/>
            <person name="Miska E.A."/>
            <person name="Lander E.S."/>
            <person name="Venkatesh B."/>
            <person name="Fernald R.D."/>
            <person name="Meyer A."/>
            <person name="Ponting C.P."/>
            <person name="Streelman J.T."/>
            <person name="Lindblad-Toh K."/>
            <person name="Seehausen O."/>
            <person name="Di Palma F."/>
        </authorList>
    </citation>
    <scope>NUCLEOTIDE SEQUENCE</scope>
</reference>
<reference evidence="1" key="2">
    <citation type="submission" date="2025-08" db="UniProtKB">
        <authorList>
            <consortium name="Ensembl"/>
        </authorList>
    </citation>
    <scope>IDENTIFICATION</scope>
</reference>
<evidence type="ECO:0000313" key="1">
    <source>
        <dbReference type="Ensembl" id="ENSMZEP00005014733.1"/>
    </source>
</evidence>